<dbReference type="InterPro" id="IPR045584">
    <property type="entry name" value="Pilin-like"/>
</dbReference>
<protein>
    <submittedName>
        <fullName evidence="6">Type IV pili fiber building block protein</fullName>
    </submittedName>
</protein>
<dbReference type="InterPro" id="IPR012902">
    <property type="entry name" value="N_methyl_site"/>
</dbReference>
<dbReference type="eggNOG" id="COG4969">
    <property type="taxonomic scope" value="Bacteria"/>
</dbReference>
<dbReference type="PANTHER" id="PTHR30093">
    <property type="entry name" value="GENERAL SECRETION PATHWAY PROTEIN G"/>
    <property type="match status" value="1"/>
</dbReference>
<reference evidence="6 7" key="1">
    <citation type="submission" date="2014-10" db="EMBL/GenBank/DDBJ databases">
        <title>Whole genome sequence of Francisella endociliophora strain FSC1006, isolated from a laboratory culture of the marine ciliate Euplotes raikovi.</title>
        <authorList>
            <person name="Granberg M."/>
            <person name="Backman S."/>
            <person name="Lundmark E."/>
            <person name="Nilsson E."/>
            <person name="Karlsson E."/>
            <person name="Thelaus J."/>
            <person name="Ohrman C."/>
            <person name="Larkeryd A."/>
            <person name="Stenberg P."/>
        </authorList>
    </citation>
    <scope>NUCLEOTIDE SEQUENCE [LARGE SCALE GENOMIC DNA]</scope>
    <source>
        <strain evidence="6 7">FSC1006</strain>
    </source>
</reference>
<dbReference type="PANTHER" id="PTHR30093:SF34">
    <property type="entry name" value="PREPILIN PEPTIDASE-DEPENDENT PROTEIN D"/>
    <property type="match status" value="1"/>
</dbReference>
<dbReference type="Gene3D" id="3.30.700.10">
    <property type="entry name" value="Glycoprotein, Type 4 Pilin"/>
    <property type="match status" value="1"/>
</dbReference>
<evidence type="ECO:0000256" key="2">
    <source>
        <dbReference type="ARBA" id="ARBA00022481"/>
    </source>
</evidence>
<gene>
    <name evidence="6" type="ORF">LO80_04475</name>
</gene>
<dbReference type="Pfam" id="PF00114">
    <property type="entry name" value="Pilin"/>
    <property type="match status" value="1"/>
</dbReference>
<evidence type="ECO:0000256" key="1">
    <source>
        <dbReference type="ARBA" id="ARBA00005233"/>
    </source>
</evidence>
<dbReference type="GO" id="GO:0009289">
    <property type="term" value="C:pilus"/>
    <property type="evidence" value="ECO:0007669"/>
    <property type="project" value="InterPro"/>
</dbReference>
<keyword evidence="2" id="KW-0488">Methylation</keyword>
<organism evidence="6 7">
    <name type="scientific">Candidatus Francisella endociliophora</name>
    <dbReference type="NCBI Taxonomy" id="653937"/>
    <lineage>
        <taxon>Bacteria</taxon>
        <taxon>Pseudomonadati</taxon>
        <taxon>Pseudomonadota</taxon>
        <taxon>Gammaproteobacteria</taxon>
        <taxon>Thiotrichales</taxon>
        <taxon>Francisellaceae</taxon>
        <taxon>Francisella</taxon>
    </lineage>
</organism>
<evidence type="ECO:0000313" key="7">
    <source>
        <dbReference type="Proteomes" id="UP000029672"/>
    </source>
</evidence>
<evidence type="ECO:0000313" key="6">
    <source>
        <dbReference type="EMBL" id="AIT09295.1"/>
    </source>
</evidence>
<dbReference type="EMBL" id="CP009574">
    <property type="protein sequence ID" value="AIT09295.1"/>
    <property type="molecule type" value="Genomic_DNA"/>
</dbReference>
<dbReference type="STRING" id="1547445.LO80_04475"/>
<dbReference type="Proteomes" id="UP000029672">
    <property type="component" value="Chromosome"/>
</dbReference>
<dbReference type="NCBIfam" id="TIGR02532">
    <property type="entry name" value="IV_pilin_GFxxxE"/>
    <property type="match status" value="1"/>
</dbReference>
<evidence type="ECO:0000256" key="4">
    <source>
        <dbReference type="SAM" id="MobiDB-lite"/>
    </source>
</evidence>
<dbReference type="AlphaFoldDB" id="A0A097EP06"/>
<comment type="similarity">
    <text evidence="1 3">Belongs to the N-Me-Phe pilin family.</text>
</comment>
<dbReference type="SUPFAM" id="SSF54523">
    <property type="entry name" value="Pili subunits"/>
    <property type="match status" value="1"/>
</dbReference>
<dbReference type="GO" id="GO:0007155">
    <property type="term" value="P:cell adhesion"/>
    <property type="evidence" value="ECO:0007669"/>
    <property type="project" value="InterPro"/>
</dbReference>
<sequence>MKKQMQKGFSLVELMVVIAIIAILAAVAIPMYSNYTTRAKLGSELAKLGGVKMEVAEQISNSNTSVGSTPSGITAPSSIPSGASVDADGTIKLPVDSVVGSDADIIMSPSVVSGAITWTCDVSGSSVSSSVKPSNCTG</sequence>
<keyword evidence="5" id="KW-0472">Membrane</keyword>
<dbReference type="InterPro" id="IPR001082">
    <property type="entry name" value="Pilin"/>
</dbReference>
<keyword evidence="5" id="KW-0812">Transmembrane</keyword>
<proteinExistence type="inferred from homology"/>
<dbReference type="KEGG" id="frf:LO80_04475"/>
<evidence type="ECO:0000256" key="5">
    <source>
        <dbReference type="SAM" id="Phobius"/>
    </source>
</evidence>
<dbReference type="RefSeq" id="WP_040008928.1">
    <property type="nucleotide sequence ID" value="NZ_CP009574.1"/>
</dbReference>
<accession>A0A097EP06</accession>
<feature type="transmembrane region" description="Helical" evidence="5">
    <location>
        <begin position="12"/>
        <end position="32"/>
    </location>
</feature>
<evidence type="ECO:0000256" key="3">
    <source>
        <dbReference type="RuleBase" id="RU000389"/>
    </source>
</evidence>
<dbReference type="OrthoDB" id="115249at2"/>
<keyword evidence="7" id="KW-1185">Reference proteome</keyword>
<keyword evidence="3" id="KW-0281">Fimbrium</keyword>
<keyword evidence="5" id="KW-1133">Transmembrane helix</keyword>
<dbReference type="PROSITE" id="PS00409">
    <property type="entry name" value="PROKAR_NTER_METHYL"/>
    <property type="match status" value="1"/>
</dbReference>
<feature type="region of interest" description="Disordered" evidence="4">
    <location>
        <begin position="61"/>
        <end position="81"/>
    </location>
</feature>
<dbReference type="HOGENOM" id="CLU_091705_4_0_6"/>
<name>A0A097EP06_9GAMM</name>
<dbReference type="Pfam" id="PF07963">
    <property type="entry name" value="N_methyl"/>
    <property type="match status" value="1"/>
</dbReference>